<evidence type="ECO:0000256" key="1">
    <source>
        <dbReference type="SAM" id="SignalP"/>
    </source>
</evidence>
<evidence type="ECO:0000313" key="2">
    <source>
        <dbReference type="EMBL" id="JAP77513.1"/>
    </source>
</evidence>
<dbReference type="EMBL" id="GEDV01011044">
    <property type="protein sequence ID" value="JAP77513.1"/>
    <property type="molecule type" value="Transcribed_RNA"/>
</dbReference>
<proteinExistence type="predicted"/>
<organism evidence="2">
    <name type="scientific">Rhipicephalus appendiculatus</name>
    <name type="common">Brown ear tick</name>
    <dbReference type="NCBI Taxonomy" id="34631"/>
    <lineage>
        <taxon>Eukaryota</taxon>
        <taxon>Metazoa</taxon>
        <taxon>Ecdysozoa</taxon>
        <taxon>Arthropoda</taxon>
        <taxon>Chelicerata</taxon>
        <taxon>Arachnida</taxon>
        <taxon>Acari</taxon>
        <taxon>Parasitiformes</taxon>
        <taxon>Ixodida</taxon>
        <taxon>Ixodoidea</taxon>
        <taxon>Ixodidae</taxon>
        <taxon>Rhipicephalinae</taxon>
        <taxon>Rhipicephalus</taxon>
        <taxon>Rhipicephalus</taxon>
    </lineage>
</organism>
<accession>A0A131YDS2</accession>
<dbReference type="AlphaFoldDB" id="A0A131YDS2"/>
<feature type="signal peptide" evidence="1">
    <location>
        <begin position="1"/>
        <end position="16"/>
    </location>
</feature>
<reference evidence="2" key="1">
    <citation type="journal article" date="2016" name="Ticks Tick Borne Dis.">
        <title>De novo assembly and annotation of the salivary gland transcriptome of Rhipicephalus appendiculatus male and female ticks during blood feeding.</title>
        <authorList>
            <person name="de Castro M.H."/>
            <person name="de Klerk D."/>
            <person name="Pienaar R."/>
            <person name="Latif A.A."/>
            <person name="Rees D.J."/>
            <person name="Mans B.J."/>
        </authorList>
    </citation>
    <scope>NUCLEOTIDE SEQUENCE</scope>
    <source>
        <tissue evidence="2">Salivary glands</tissue>
    </source>
</reference>
<keyword evidence="1" id="KW-0732">Signal</keyword>
<sequence length="85" mass="8470">MRSLIIVLTVLAACCAVSVRAGAVAPLVAAAPLAAAPVAAAPVFAAPAPVLAAPTAVSYQYSHKVHHPVVAAYPYVAPLPYVAGR</sequence>
<evidence type="ECO:0008006" key="3">
    <source>
        <dbReference type="Google" id="ProtNLM"/>
    </source>
</evidence>
<name>A0A131YDS2_RHIAP</name>
<protein>
    <recommendedName>
        <fullName evidence="3">Cuticle protein</fullName>
    </recommendedName>
</protein>
<feature type="chain" id="PRO_5007284716" description="Cuticle protein" evidence="1">
    <location>
        <begin position="17"/>
        <end position="85"/>
    </location>
</feature>